<keyword evidence="3" id="KW-1185">Reference proteome</keyword>
<dbReference type="OrthoDB" id="424363at2759"/>
<reference evidence="2" key="1">
    <citation type="submission" date="2021-02" db="EMBL/GenBank/DDBJ databases">
        <authorList>
            <person name="Dougan E. K."/>
            <person name="Rhodes N."/>
            <person name="Thang M."/>
            <person name="Chan C."/>
        </authorList>
    </citation>
    <scope>NUCLEOTIDE SEQUENCE</scope>
</reference>
<feature type="region of interest" description="Disordered" evidence="1">
    <location>
        <begin position="421"/>
        <end position="443"/>
    </location>
</feature>
<feature type="compositionally biased region" description="Polar residues" evidence="1">
    <location>
        <begin position="155"/>
        <end position="167"/>
    </location>
</feature>
<accession>A0A812QVZ8</accession>
<gene>
    <name evidence="2" type="ORF">SNAT2548_LOCUS22138</name>
</gene>
<feature type="region of interest" description="Disordered" evidence="1">
    <location>
        <begin position="18"/>
        <end position="167"/>
    </location>
</feature>
<protein>
    <submittedName>
        <fullName evidence="2">Uncharacterized protein</fullName>
    </submittedName>
</protein>
<evidence type="ECO:0000313" key="2">
    <source>
        <dbReference type="EMBL" id="CAE7406892.1"/>
    </source>
</evidence>
<dbReference type="EMBL" id="CAJNDS010002275">
    <property type="protein sequence ID" value="CAE7406892.1"/>
    <property type="molecule type" value="Genomic_DNA"/>
</dbReference>
<dbReference type="Proteomes" id="UP000604046">
    <property type="component" value="Unassembled WGS sequence"/>
</dbReference>
<evidence type="ECO:0000256" key="1">
    <source>
        <dbReference type="SAM" id="MobiDB-lite"/>
    </source>
</evidence>
<proteinExistence type="predicted"/>
<evidence type="ECO:0000313" key="3">
    <source>
        <dbReference type="Proteomes" id="UP000604046"/>
    </source>
</evidence>
<feature type="compositionally biased region" description="Polar residues" evidence="1">
    <location>
        <begin position="118"/>
        <end position="132"/>
    </location>
</feature>
<dbReference type="AlphaFoldDB" id="A0A812QVZ8"/>
<sequence length="488" mass="54967">MQPQKRQRVSLAQAIRCFGRPLPPSQEGSDAGQVPEEETGTRAGIAAEQVAKEELQTEEEGVDAQEALQDELAWNEEAKEELQPEEEAPKDELAWKEEEVDELYSQSAAAGSWAPASQDLSQQSWQPFSQDSQDPHATEHGMQPMPEDIGGEQVAGTSAPSSWQPISDSEARKHGLEMADAQSLQEPRRGFADLREEEKEKLLTVSESLTKEIGMKAFYTFDARTSREDLKKLVHTFFSRYRQTETEDHYYETERFFQDNQVWFVSTLITPCLYQGSFRGQPRPQRHMAELSACQKFLEDPEARELASKLPPPSRILRREILAKFSKDWKEDMLQRGISPKLVQQEAVQELSHKLRSLGCFLDALAFVNWSAREGEFAQALTGMASGAKDIIRGKAHSMLSKFQRLWAQWRRASCRPSPARLSWSQSRQARHGLDSATKSQLNGRRGARGHLLPILHKTEDALLQCAQSLHQAGPEYEGGGWSSSSAS</sequence>
<comment type="caution">
    <text evidence="2">The sequence shown here is derived from an EMBL/GenBank/DDBJ whole genome shotgun (WGS) entry which is preliminary data.</text>
</comment>
<name>A0A812QVZ8_9DINO</name>
<organism evidence="2 3">
    <name type="scientific">Symbiodinium natans</name>
    <dbReference type="NCBI Taxonomy" id="878477"/>
    <lineage>
        <taxon>Eukaryota</taxon>
        <taxon>Sar</taxon>
        <taxon>Alveolata</taxon>
        <taxon>Dinophyceae</taxon>
        <taxon>Suessiales</taxon>
        <taxon>Symbiodiniaceae</taxon>
        <taxon>Symbiodinium</taxon>
    </lineage>
</organism>